<dbReference type="OrthoDB" id="9807047at2"/>
<comment type="subcellular location">
    <subcellularLocation>
        <location evidence="1 8">Cell membrane</location>
        <topology evidence="1 8">Multi-pass membrane protein</topology>
    </subcellularLocation>
</comment>
<keyword evidence="7 8" id="KW-0472">Membrane</keyword>
<feature type="transmembrane region" description="Helical" evidence="8">
    <location>
        <begin position="145"/>
        <end position="166"/>
    </location>
</feature>
<evidence type="ECO:0000313" key="11">
    <source>
        <dbReference type="Proteomes" id="UP000288812"/>
    </source>
</evidence>
<proteinExistence type="inferred from homology"/>
<evidence type="ECO:0000256" key="5">
    <source>
        <dbReference type="ARBA" id="ARBA00022692"/>
    </source>
</evidence>
<reference evidence="10 11" key="1">
    <citation type="submission" date="2018-11" db="EMBL/GenBank/DDBJ databases">
        <title>Genome sequencing and assembly of Anaerosphaera sp. nov., GS7-6-2.</title>
        <authorList>
            <person name="Rettenmaier R."/>
            <person name="Liebl W."/>
            <person name="Zverlov V."/>
        </authorList>
    </citation>
    <scope>NUCLEOTIDE SEQUENCE [LARGE SCALE GENOMIC DNA]</scope>
    <source>
        <strain evidence="10 11">GS7-6-2</strain>
    </source>
</reference>
<feature type="transmembrane region" description="Helical" evidence="8">
    <location>
        <begin position="187"/>
        <end position="212"/>
    </location>
</feature>
<comment type="similarity">
    <text evidence="2">Belongs to the binding-protein-dependent transport system permease family. CysTW subfamily.</text>
</comment>
<evidence type="ECO:0000256" key="4">
    <source>
        <dbReference type="ARBA" id="ARBA00022475"/>
    </source>
</evidence>
<dbReference type="Pfam" id="PF00528">
    <property type="entry name" value="BPD_transp_1"/>
    <property type="match status" value="1"/>
</dbReference>
<dbReference type="PANTHER" id="PTHR42929:SF1">
    <property type="entry name" value="INNER MEMBRANE ABC TRANSPORTER PERMEASE PROTEIN YDCU-RELATED"/>
    <property type="match status" value="1"/>
</dbReference>
<evidence type="ECO:0000256" key="8">
    <source>
        <dbReference type="RuleBase" id="RU363032"/>
    </source>
</evidence>
<keyword evidence="3 8" id="KW-0813">Transport</keyword>
<dbReference type="PANTHER" id="PTHR42929">
    <property type="entry name" value="INNER MEMBRANE ABC TRANSPORTER PERMEASE PROTEIN YDCU-RELATED-RELATED"/>
    <property type="match status" value="1"/>
</dbReference>
<dbReference type="SUPFAM" id="SSF161098">
    <property type="entry name" value="MetI-like"/>
    <property type="match status" value="1"/>
</dbReference>
<keyword evidence="5 8" id="KW-0812">Transmembrane</keyword>
<evidence type="ECO:0000256" key="2">
    <source>
        <dbReference type="ARBA" id="ARBA00007069"/>
    </source>
</evidence>
<dbReference type="InterPro" id="IPR035906">
    <property type="entry name" value="MetI-like_sf"/>
</dbReference>
<feature type="transmembrane region" description="Helical" evidence="8">
    <location>
        <begin position="7"/>
        <end position="28"/>
    </location>
</feature>
<evidence type="ECO:0000313" key="10">
    <source>
        <dbReference type="EMBL" id="RVU55253.1"/>
    </source>
</evidence>
<evidence type="ECO:0000256" key="1">
    <source>
        <dbReference type="ARBA" id="ARBA00004651"/>
    </source>
</evidence>
<organism evidence="10 11">
    <name type="scientific">Anaerosphaera multitolerans</name>
    <dbReference type="NCBI Taxonomy" id="2487351"/>
    <lineage>
        <taxon>Bacteria</taxon>
        <taxon>Bacillati</taxon>
        <taxon>Bacillota</taxon>
        <taxon>Tissierellia</taxon>
        <taxon>Tissierellales</taxon>
        <taxon>Peptoniphilaceae</taxon>
        <taxon>Anaerosphaera</taxon>
    </lineage>
</organism>
<gene>
    <name evidence="10" type="ORF">EF514_02995</name>
</gene>
<accession>A0A437S851</accession>
<feature type="transmembrane region" description="Helical" evidence="8">
    <location>
        <begin position="66"/>
        <end position="86"/>
    </location>
</feature>
<name>A0A437S851_9FIRM</name>
<dbReference type="InterPro" id="IPR000515">
    <property type="entry name" value="MetI-like"/>
</dbReference>
<dbReference type="RefSeq" id="WP_127723687.1">
    <property type="nucleotide sequence ID" value="NZ_RLIH01000003.1"/>
</dbReference>
<dbReference type="AlphaFoldDB" id="A0A437S851"/>
<feature type="domain" description="ABC transmembrane type-1" evidence="9">
    <location>
        <begin position="60"/>
        <end position="264"/>
    </location>
</feature>
<keyword evidence="11" id="KW-1185">Reference proteome</keyword>
<dbReference type="Proteomes" id="UP000288812">
    <property type="component" value="Unassembled WGS sequence"/>
</dbReference>
<keyword evidence="6 8" id="KW-1133">Transmembrane helix</keyword>
<feature type="transmembrane region" description="Helical" evidence="8">
    <location>
        <begin position="245"/>
        <end position="264"/>
    </location>
</feature>
<evidence type="ECO:0000256" key="3">
    <source>
        <dbReference type="ARBA" id="ARBA00022448"/>
    </source>
</evidence>
<dbReference type="GO" id="GO:0005886">
    <property type="term" value="C:plasma membrane"/>
    <property type="evidence" value="ECO:0007669"/>
    <property type="project" value="UniProtKB-SubCell"/>
</dbReference>
<keyword evidence="4" id="KW-1003">Cell membrane</keyword>
<sequence length="279" mass="31905">MKFRKLAIPYLIWMIVFIVMPLVLVFFYSVTGGMIKDFNIENFTLENYRRFLTPQYLKVLFQSLKMALITTVFCLIIGYPTAYWIFSSKSKYKSVMLLLIVIPMWMNFLLRTYAWVLILSKNGILNNFLGIFGIEPLNLIYTNKAIMIGMVYNYLPFMILPIYSVFEKIDKSMIEAAQDLGATETQAFWKIIFPMSISGVITGITMVFIPAISTFEISALLGGNKYNLIGNIIENQYRLVGDWNFGSAMSIVMILLIIVAMMITNKFDSEDEKSGGGLL</sequence>
<dbReference type="EMBL" id="RLIH01000003">
    <property type="protein sequence ID" value="RVU55253.1"/>
    <property type="molecule type" value="Genomic_DNA"/>
</dbReference>
<evidence type="ECO:0000256" key="6">
    <source>
        <dbReference type="ARBA" id="ARBA00022989"/>
    </source>
</evidence>
<evidence type="ECO:0000256" key="7">
    <source>
        <dbReference type="ARBA" id="ARBA00023136"/>
    </source>
</evidence>
<evidence type="ECO:0000259" key="9">
    <source>
        <dbReference type="PROSITE" id="PS50928"/>
    </source>
</evidence>
<protein>
    <submittedName>
        <fullName evidence="10">ABC transporter permease</fullName>
    </submittedName>
</protein>
<feature type="transmembrane region" description="Helical" evidence="8">
    <location>
        <begin position="95"/>
        <end position="118"/>
    </location>
</feature>
<dbReference type="CDD" id="cd06261">
    <property type="entry name" value="TM_PBP2"/>
    <property type="match status" value="1"/>
</dbReference>
<dbReference type="GO" id="GO:0055085">
    <property type="term" value="P:transmembrane transport"/>
    <property type="evidence" value="ECO:0007669"/>
    <property type="project" value="InterPro"/>
</dbReference>
<dbReference type="PROSITE" id="PS50928">
    <property type="entry name" value="ABC_TM1"/>
    <property type="match status" value="1"/>
</dbReference>
<comment type="caution">
    <text evidence="10">The sequence shown here is derived from an EMBL/GenBank/DDBJ whole genome shotgun (WGS) entry which is preliminary data.</text>
</comment>
<dbReference type="Gene3D" id="1.10.3720.10">
    <property type="entry name" value="MetI-like"/>
    <property type="match status" value="1"/>
</dbReference>